<feature type="domain" description="DBF4-type" evidence="7">
    <location>
        <begin position="360"/>
        <end position="409"/>
    </location>
</feature>
<dbReference type="Proteomes" id="UP001146793">
    <property type="component" value="Unassembled WGS sequence"/>
</dbReference>
<feature type="compositionally biased region" description="Basic residues" evidence="6">
    <location>
        <begin position="629"/>
        <end position="638"/>
    </location>
</feature>
<feature type="region of interest" description="Disordered" evidence="6">
    <location>
        <begin position="447"/>
        <end position="469"/>
    </location>
</feature>
<dbReference type="InterPro" id="IPR038545">
    <property type="entry name" value="Znf_DBF_sf"/>
</dbReference>
<keyword evidence="5" id="KW-0175">Coiled coil</keyword>
<feature type="coiled-coil region" evidence="5">
    <location>
        <begin position="232"/>
        <end position="259"/>
    </location>
</feature>
<keyword evidence="3" id="KW-0862">Zinc</keyword>
<dbReference type="Gene3D" id="6.10.250.3410">
    <property type="entry name" value="DBF zinc finger"/>
    <property type="match status" value="1"/>
</dbReference>
<proteinExistence type="predicted"/>
<comment type="caution">
    <text evidence="8">The sequence shown here is derived from an EMBL/GenBank/DDBJ whole genome shotgun (WGS) entry which is preliminary data.</text>
</comment>
<evidence type="ECO:0000313" key="8">
    <source>
        <dbReference type="EMBL" id="KAJ3449890.1"/>
    </source>
</evidence>
<reference evidence="8" key="1">
    <citation type="submission" date="2022-08" db="EMBL/GenBank/DDBJ databases">
        <title>Novel sulphate-reducing endosymbionts in the free-living metamonad Anaeramoeba.</title>
        <authorList>
            <person name="Jerlstrom-Hultqvist J."/>
            <person name="Cepicka I."/>
            <person name="Gallot-Lavallee L."/>
            <person name="Salas-Leiva D."/>
            <person name="Curtis B.A."/>
            <person name="Zahonova K."/>
            <person name="Pipaliya S."/>
            <person name="Dacks J."/>
            <person name="Roger A.J."/>
        </authorList>
    </citation>
    <scope>NUCLEOTIDE SEQUENCE</scope>
    <source>
        <strain evidence="8">Busselton2</strain>
    </source>
</reference>
<accession>A0AAV8AD73</accession>
<evidence type="ECO:0000256" key="2">
    <source>
        <dbReference type="ARBA" id="ARBA00022771"/>
    </source>
</evidence>
<feature type="compositionally biased region" description="Polar residues" evidence="6">
    <location>
        <begin position="83"/>
        <end position="99"/>
    </location>
</feature>
<evidence type="ECO:0000256" key="6">
    <source>
        <dbReference type="SAM" id="MobiDB-lite"/>
    </source>
</evidence>
<protein>
    <submittedName>
        <fullName evidence="8">Protein dbf4</fullName>
    </submittedName>
</protein>
<dbReference type="EMBL" id="JANTQA010000012">
    <property type="protein sequence ID" value="KAJ3449890.1"/>
    <property type="molecule type" value="Genomic_DNA"/>
</dbReference>
<gene>
    <name evidence="8" type="ORF">M0812_06050</name>
</gene>
<evidence type="ECO:0000256" key="5">
    <source>
        <dbReference type="SAM" id="Coils"/>
    </source>
</evidence>
<name>A0AAV8AD73_9EUKA</name>
<dbReference type="GO" id="GO:0003676">
    <property type="term" value="F:nucleic acid binding"/>
    <property type="evidence" value="ECO:0007669"/>
    <property type="project" value="InterPro"/>
</dbReference>
<evidence type="ECO:0000259" key="7">
    <source>
        <dbReference type="PROSITE" id="PS51265"/>
    </source>
</evidence>
<dbReference type="InterPro" id="IPR006572">
    <property type="entry name" value="Znf_DBF"/>
</dbReference>
<feature type="compositionally biased region" description="Low complexity" evidence="6">
    <location>
        <begin position="71"/>
        <end position="82"/>
    </location>
</feature>
<dbReference type="GO" id="GO:0008270">
    <property type="term" value="F:zinc ion binding"/>
    <property type="evidence" value="ECO:0007669"/>
    <property type="project" value="UniProtKB-KW"/>
</dbReference>
<dbReference type="Pfam" id="PF07535">
    <property type="entry name" value="zf-DBF"/>
    <property type="match status" value="1"/>
</dbReference>
<feature type="compositionally biased region" description="Basic and acidic residues" evidence="6">
    <location>
        <begin position="617"/>
        <end position="628"/>
    </location>
</feature>
<evidence type="ECO:0000256" key="3">
    <source>
        <dbReference type="ARBA" id="ARBA00022833"/>
    </source>
</evidence>
<evidence type="ECO:0000256" key="4">
    <source>
        <dbReference type="PROSITE-ProRule" id="PRU00600"/>
    </source>
</evidence>
<evidence type="ECO:0000313" key="9">
    <source>
        <dbReference type="Proteomes" id="UP001146793"/>
    </source>
</evidence>
<dbReference type="SMART" id="SM00586">
    <property type="entry name" value="ZnF_DBF"/>
    <property type="match status" value="1"/>
</dbReference>
<evidence type="ECO:0000256" key="1">
    <source>
        <dbReference type="ARBA" id="ARBA00022723"/>
    </source>
</evidence>
<sequence>MNSPQQKTLLKGVVFYLDIQDQKILHDTLKKLRYFGAEIATFLSSRIQCFVTDQFDTSLQSQHHKFKQRQPSSPLVSLTSTPYQQSPSTQEKQNPNNFGSSIISSRSSRMLLSFQFNQLLNKQQTPISIAIKLGIKISSVQTIRGWLNKNLSRNKFSASRNKLNQIYQQKSNEKHNQTKNENYHLKEYLQKRNSTKNSVLLRSRFSNKLNFQPRVKKKRRYGGIPQQFQKPQLRIKKEKEKEKEKKKEIQEKEKMIQLKTQHKLKVHEGKPILEKTNVTNQEDIDTDMNLVQTEFLYPYIYIENSNVPFYKPLYKEFTEKKIPETRGFIYKRSKQRNKGYSLKFLKEKRKLKKRPRRKKKTKGSGFCVICCKRYTILEDHILEQKHQEFAKNDENYQKIEDLFLKVSNFGFFGNELQVGSQNSNGNGTPVENPELKIQKNYRKKKMKIQNSKSNSQHTSQIEKKKKIKSPITAPRIEHQEFLSAGTELHTIESLSTIGNQNIPLNTQSSISENEIILKNNLDEDDEDDDDITGNNIKPVDAQLKKQNQMLIKSTKNRKRKKTTKYLKKNQNITSPDLEKEKRHLKDNNNNIIDGNGKEHGGDYDDDDGCGEDDDNNDDKNNFLENERKLKNKKKKKKLNSSNETENENENENEKYVNNFKHNNRDLSNENVRFEETQKIFTLEQQQNYHQKSLQKLKNETLHQYFPFSTTKQTGLVTYLQNKGIRRKRIRRQYFNRK</sequence>
<feature type="compositionally biased region" description="Basic and acidic residues" evidence="6">
    <location>
        <begin position="576"/>
        <end position="586"/>
    </location>
</feature>
<dbReference type="AlphaFoldDB" id="A0AAV8AD73"/>
<keyword evidence="2 4" id="KW-0863">Zinc-finger</keyword>
<dbReference type="PROSITE" id="PS51265">
    <property type="entry name" value="ZF_DBF4"/>
    <property type="match status" value="1"/>
</dbReference>
<feature type="region of interest" description="Disordered" evidence="6">
    <location>
        <begin position="62"/>
        <end position="100"/>
    </location>
</feature>
<organism evidence="8 9">
    <name type="scientific">Anaeramoeba flamelloides</name>
    <dbReference type="NCBI Taxonomy" id="1746091"/>
    <lineage>
        <taxon>Eukaryota</taxon>
        <taxon>Metamonada</taxon>
        <taxon>Anaeramoebidae</taxon>
        <taxon>Anaeramoeba</taxon>
    </lineage>
</organism>
<feature type="compositionally biased region" description="Acidic residues" evidence="6">
    <location>
        <begin position="603"/>
        <end position="616"/>
    </location>
</feature>
<feature type="compositionally biased region" description="Polar residues" evidence="6">
    <location>
        <begin position="448"/>
        <end position="459"/>
    </location>
</feature>
<keyword evidence="1" id="KW-0479">Metal-binding</keyword>
<feature type="region of interest" description="Disordered" evidence="6">
    <location>
        <begin position="553"/>
        <end position="654"/>
    </location>
</feature>
<feature type="compositionally biased region" description="Basic residues" evidence="6">
    <location>
        <begin position="554"/>
        <end position="567"/>
    </location>
</feature>